<dbReference type="RefSeq" id="WP_415863847.1">
    <property type="nucleotide sequence ID" value="NZ_CP134536.1"/>
</dbReference>
<feature type="domain" description="HTH cro/C1-type" evidence="1">
    <location>
        <begin position="11"/>
        <end position="57"/>
    </location>
</feature>
<evidence type="ECO:0000259" key="1">
    <source>
        <dbReference type="Pfam" id="PF13443"/>
    </source>
</evidence>
<dbReference type="InterPro" id="IPR010982">
    <property type="entry name" value="Lambda_DNA-bd_dom_sf"/>
</dbReference>
<organism evidence="2 3">
    <name type="scientific">Thalassobellus suaedae</name>
    <dbReference type="NCBI Taxonomy" id="3074124"/>
    <lineage>
        <taxon>Bacteria</taxon>
        <taxon>Pseudomonadati</taxon>
        <taxon>Bacteroidota</taxon>
        <taxon>Flavobacteriia</taxon>
        <taxon>Flavobacteriales</taxon>
        <taxon>Flavobacteriaceae</taxon>
        <taxon>Thalassobellus</taxon>
    </lineage>
</organism>
<sequence length="60" mass="7125">MEWISSSKSNRSFALDHNIDEKTVRKIIQEDGYRIPVKTLQKICDAREIRLSQFFELLNL</sequence>
<evidence type="ECO:0000313" key="3">
    <source>
        <dbReference type="Proteomes" id="UP001303407"/>
    </source>
</evidence>
<dbReference type="Pfam" id="PF13443">
    <property type="entry name" value="HTH_26"/>
    <property type="match status" value="1"/>
</dbReference>
<dbReference type="Proteomes" id="UP001303407">
    <property type="component" value="Chromosome"/>
</dbReference>
<name>A0ABY9Y7T8_9FLAO</name>
<accession>A0ABY9Y7T8</accession>
<gene>
    <name evidence="2" type="ORF">RHP49_06270</name>
</gene>
<dbReference type="EMBL" id="CP134536">
    <property type="protein sequence ID" value="WNH13859.1"/>
    <property type="molecule type" value="Genomic_DNA"/>
</dbReference>
<proteinExistence type="predicted"/>
<evidence type="ECO:0000313" key="2">
    <source>
        <dbReference type="EMBL" id="WNH13859.1"/>
    </source>
</evidence>
<dbReference type="InterPro" id="IPR001387">
    <property type="entry name" value="Cro/C1-type_HTH"/>
</dbReference>
<reference evidence="2 3" key="1">
    <citation type="submission" date="2023-09" db="EMBL/GenBank/DDBJ databases">
        <title>Thalassobella suaedae gen. nov., sp. nov., a marine bacterium of the family Flavobacteriaceae isolated from a halophyte Suaeda japonica.</title>
        <authorList>
            <person name="Lee S.Y."/>
            <person name="Hwang C.Y."/>
        </authorList>
    </citation>
    <scope>NUCLEOTIDE SEQUENCE [LARGE SCALE GENOMIC DNA]</scope>
    <source>
        <strain evidence="2 3">HL-DH10</strain>
    </source>
</reference>
<keyword evidence="3" id="KW-1185">Reference proteome</keyword>
<protein>
    <submittedName>
        <fullName evidence="2">Helix-turn-helix domain-containing protein</fullName>
    </submittedName>
</protein>
<dbReference type="Gene3D" id="1.10.260.40">
    <property type="entry name" value="lambda repressor-like DNA-binding domains"/>
    <property type="match status" value="1"/>
</dbReference>